<sequence>MLQVCTNASECFLLLKQVLTYIGYPKVHSLKVNRSARHLAQARTYVTSAFHKHALCIPPREKLYNLFLAGNKTPIVCAFCFPSTPRKTHQMIIRQCSLLFEGRRTKQSPIKLEEGKVKKNLSLKNGCMEAFLYL</sequence>
<dbReference type="AlphaFoldDB" id="A0A8X6T4S1"/>
<dbReference type="EMBL" id="BMAW01001293">
    <property type="protein sequence ID" value="GFS73388.1"/>
    <property type="molecule type" value="Genomic_DNA"/>
</dbReference>
<reference evidence="1" key="1">
    <citation type="submission" date="2020-08" db="EMBL/GenBank/DDBJ databases">
        <title>Multicomponent nature underlies the extraordinary mechanical properties of spider dragline silk.</title>
        <authorList>
            <person name="Kono N."/>
            <person name="Nakamura H."/>
            <person name="Mori M."/>
            <person name="Yoshida Y."/>
            <person name="Ohtoshi R."/>
            <person name="Malay A.D."/>
            <person name="Moran D.A.P."/>
            <person name="Tomita M."/>
            <person name="Numata K."/>
            <person name="Arakawa K."/>
        </authorList>
    </citation>
    <scope>NUCLEOTIDE SEQUENCE</scope>
</reference>
<comment type="caution">
    <text evidence="1">The sequence shown here is derived from an EMBL/GenBank/DDBJ whole genome shotgun (WGS) entry which is preliminary data.</text>
</comment>
<protein>
    <submittedName>
        <fullName evidence="1">Uncharacterized protein</fullName>
    </submittedName>
</protein>
<accession>A0A8X6T4S1</accession>
<name>A0A8X6T4S1_NEPPI</name>
<evidence type="ECO:0000313" key="2">
    <source>
        <dbReference type="Proteomes" id="UP000887013"/>
    </source>
</evidence>
<gene>
    <name evidence="1" type="ORF">NPIL_676711</name>
</gene>
<proteinExistence type="predicted"/>
<organism evidence="1 2">
    <name type="scientific">Nephila pilipes</name>
    <name type="common">Giant wood spider</name>
    <name type="synonym">Nephila maculata</name>
    <dbReference type="NCBI Taxonomy" id="299642"/>
    <lineage>
        <taxon>Eukaryota</taxon>
        <taxon>Metazoa</taxon>
        <taxon>Ecdysozoa</taxon>
        <taxon>Arthropoda</taxon>
        <taxon>Chelicerata</taxon>
        <taxon>Arachnida</taxon>
        <taxon>Araneae</taxon>
        <taxon>Araneomorphae</taxon>
        <taxon>Entelegynae</taxon>
        <taxon>Araneoidea</taxon>
        <taxon>Nephilidae</taxon>
        <taxon>Nephila</taxon>
    </lineage>
</organism>
<evidence type="ECO:0000313" key="1">
    <source>
        <dbReference type="EMBL" id="GFS73388.1"/>
    </source>
</evidence>
<dbReference type="Proteomes" id="UP000887013">
    <property type="component" value="Unassembled WGS sequence"/>
</dbReference>
<keyword evidence="2" id="KW-1185">Reference proteome</keyword>